<dbReference type="AlphaFoldDB" id="A0A8T0IBY4"/>
<gene>
    <name evidence="1" type="ORF">KC19_4G211000</name>
</gene>
<comment type="caution">
    <text evidence="1">The sequence shown here is derived from an EMBL/GenBank/DDBJ whole genome shotgun (WGS) entry which is preliminary data.</text>
</comment>
<organism evidence="1 2">
    <name type="scientific">Ceratodon purpureus</name>
    <name type="common">Fire moss</name>
    <name type="synonym">Dicranum purpureum</name>
    <dbReference type="NCBI Taxonomy" id="3225"/>
    <lineage>
        <taxon>Eukaryota</taxon>
        <taxon>Viridiplantae</taxon>
        <taxon>Streptophyta</taxon>
        <taxon>Embryophyta</taxon>
        <taxon>Bryophyta</taxon>
        <taxon>Bryophytina</taxon>
        <taxon>Bryopsida</taxon>
        <taxon>Dicranidae</taxon>
        <taxon>Pseudoditrichales</taxon>
        <taxon>Ditrichaceae</taxon>
        <taxon>Ceratodon</taxon>
    </lineage>
</organism>
<dbReference type="EMBL" id="CM026424">
    <property type="protein sequence ID" value="KAG0580922.1"/>
    <property type="molecule type" value="Genomic_DNA"/>
</dbReference>
<accession>A0A8T0IBY4</accession>
<evidence type="ECO:0000313" key="2">
    <source>
        <dbReference type="Proteomes" id="UP000822688"/>
    </source>
</evidence>
<dbReference type="Proteomes" id="UP000822688">
    <property type="component" value="Chromosome 4"/>
</dbReference>
<reference evidence="1" key="1">
    <citation type="submission" date="2020-06" db="EMBL/GenBank/DDBJ databases">
        <title>WGS assembly of Ceratodon purpureus strain R40.</title>
        <authorList>
            <person name="Carey S.B."/>
            <person name="Jenkins J."/>
            <person name="Shu S."/>
            <person name="Lovell J.T."/>
            <person name="Sreedasyam A."/>
            <person name="Maumus F."/>
            <person name="Tiley G.P."/>
            <person name="Fernandez-Pozo N."/>
            <person name="Barry K."/>
            <person name="Chen C."/>
            <person name="Wang M."/>
            <person name="Lipzen A."/>
            <person name="Daum C."/>
            <person name="Saski C.A."/>
            <person name="Payton A.C."/>
            <person name="Mcbreen J.C."/>
            <person name="Conrad R.E."/>
            <person name="Kollar L.M."/>
            <person name="Olsson S."/>
            <person name="Huttunen S."/>
            <person name="Landis J.B."/>
            <person name="Wickett N.J."/>
            <person name="Johnson M.G."/>
            <person name="Rensing S.A."/>
            <person name="Grimwood J."/>
            <person name="Schmutz J."/>
            <person name="Mcdaniel S.F."/>
        </authorList>
    </citation>
    <scope>NUCLEOTIDE SEQUENCE</scope>
    <source>
        <strain evidence="1">R40</strain>
    </source>
</reference>
<sequence length="156" mass="18110">MFKRTIFLVRGGLACFIPVVEEAGQRKVALRRRHPQIGATGIKEHSKLLPGRPDLNHPIVLRVQVIRQRHFLTSTHLINSQHLLRSRPRRQARPSHRVTVPPLLPQRNPSNLNTRRLSLLRWPRIWPSVVLGRHSSWRRSDVKLRSFVPIVSLEAI</sequence>
<keyword evidence="2" id="KW-1185">Reference proteome</keyword>
<name>A0A8T0IBY4_CERPU</name>
<evidence type="ECO:0000313" key="1">
    <source>
        <dbReference type="EMBL" id="KAG0580922.1"/>
    </source>
</evidence>
<protein>
    <submittedName>
        <fullName evidence="1">Uncharacterized protein</fullName>
    </submittedName>
</protein>
<proteinExistence type="predicted"/>